<dbReference type="EMBL" id="JAEPRD010000307">
    <property type="protein sequence ID" value="KAG2192234.1"/>
    <property type="molecule type" value="Genomic_DNA"/>
</dbReference>
<evidence type="ECO:0000313" key="3">
    <source>
        <dbReference type="Proteomes" id="UP000603453"/>
    </source>
</evidence>
<dbReference type="Proteomes" id="UP000603453">
    <property type="component" value="Unassembled WGS sequence"/>
</dbReference>
<evidence type="ECO:0000256" key="1">
    <source>
        <dbReference type="SAM" id="MobiDB-lite"/>
    </source>
</evidence>
<keyword evidence="3" id="KW-1185">Reference proteome</keyword>
<dbReference type="AlphaFoldDB" id="A0A8H7UVG5"/>
<proteinExistence type="predicted"/>
<feature type="compositionally biased region" description="Low complexity" evidence="1">
    <location>
        <begin position="355"/>
        <end position="370"/>
    </location>
</feature>
<protein>
    <submittedName>
        <fullName evidence="2">Uncharacterized protein</fullName>
    </submittedName>
</protein>
<gene>
    <name evidence="2" type="ORF">INT47_006023</name>
</gene>
<dbReference type="OrthoDB" id="2289096at2759"/>
<sequence>MAVKTLYEPKDARITFDEKYYSDDVDQSKREPRKRITGTQALVEFLNTTSPEEFQKKRSSASFFGRKKSTTTADKSKPFRKSYIEIIANPFNRSKKSNAILLGAQLNQTLSKTTSIYSEQPVLPIPHQQQQQQQRKSPPILISQSQQTYGKRQPPSLCVGSLQDTPTQSKTLFTLPGHDELIEGGLKQRLKNYQSHALEKPSDMISKSLALEHLAALEVVSTMKKMEQQHNEPKKKCRHIQVQTMPFYPDDNKEPLLLLNVEAESVVTKNPIDSEVDLKQRLAKAEYELKQEKLTSSRLQAALEETRDQLEVLSGLAYKKLREVWEEKTRWETACIETKEKCWHDHQQFIMAKHNNSSSNTTITSSNSSSDDSDNDLSIVDGTMMDFLEEEDFSS</sequence>
<comment type="caution">
    <text evidence="2">The sequence shown here is derived from an EMBL/GenBank/DDBJ whole genome shotgun (WGS) entry which is preliminary data.</text>
</comment>
<feature type="region of interest" description="Disordered" evidence="1">
    <location>
        <begin position="354"/>
        <end position="376"/>
    </location>
</feature>
<name>A0A8H7UVG5_9FUNG</name>
<organism evidence="2 3">
    <name type="scientific">Mucor saturninus</name>
    <dbReference type="NCBI Taxonomy" id="64648"/>
    <lineage>
        <taxon>Eukaryota</taxon>
        <taxon>Fungi</taxon>
        <taxon>Fungi incertae sedis</taxon>
        <taxon>Mucoromycota</taxon>
        <taxon>Mucoromycotina</taxon>
        <taxon>Mucoromycetes</taxon>
        <taxon>Mucorales</taxon>
        <taxon>Mucorineae</taxon>
        <taxon>Mucoraceae</taxon>
        <taxon>Mucor</taxon>
    </lineage>
</organism>
<evidence type="ECO:0000313" key="2">
    <source>
        <dbReference type="EMBL" id="KAG2192234.1"/>
    </source>
</evidence>
<reference evidence="2" key="1">
    <citation type="submission" date="2020-12" db="EMBL/GenBank/DDBJ databases">
        <title>Metabolic potential, ecology and presence of endohyphal bacteria is reflected in genomic diversity of Mucoromycotina.</title>
        <authorList>
            <person name="Muszewska A."/>
            <person name="Okrasinska A."/>
            <person name="Steczkiewicz K."/>
            <person name="Drgas O."/>
            <person name="Orlowska M."/>
            <person name="Perlinska-Lenart U."/>
            <person name="Aleksandrzak-Piekarczyk T."/>
            <person name="Szatraj K."/>
            <person name="Zielenkiewicz U."/>
            <person name="Pilsyk S."/>
            <person name="Malc E."/>
            <person name="Mieczkowski P."/>
            <person name="Kruszewska J.S."/>
            <person name="Biernat P."/>
            <person name="Pawlowska J."/>
        </authorList>
    </citation>
    <scope>NUCLEOTIDE SEQUENCE</scope>
    <source>
        <strain evidence="2">WA0000017839</strain>
    </source>
</reference>
<accession>A0A8H7UVG5</accession>